<keyword evidence="1 7" id="KW-0489">Methyltransferase</keyword>
<name>A0ABD5RVF5_9EURY</name>
<evidence type="ECO:0000259" key="5">
    <source>
        <dbReference type="Pfam" id="PF02384"/>
    </source>
</evidence>
<dbReference type="PANTHER" id="PTHR33841">
    <property type="entry name" value="DNA METHYLTRANSFERASE YEEA-RELATED"/>
    <property type="match status" value="1"/>
</dbReference>
<dbReference type="PANTHER" id="PTHR33841:SF5">
    <property type="entry name" value="DNA METHYLASE (MODIFICATION METHYLASE) (METHYLTRANSFERASE)-RELATED"/>
    <property type="match status" value="1"/>
</dbReference>
<dbReference type="InterPro" id="IPR029063">
    <property type="entry name" value="SAM-dependent_MTases_sf"/>
</dbReference>
<feature type="domain" description="DNA methylase adenine-specific" evidence="5">
    <location>
        <begin position="319"/>
        <end position="597"/>
    </location>
</feature>
<keyword evidence="4" id="KW-0680">Restriction system</keyword>
<sequence length="975" mass="112682">MASDSPEARFHSKLFDKLDDYIHAEDTPYHNVSIEDRMEDGGRADIFVESQLTESFIIEVKRDDKNPLKREHIAQARDYAKSKNVGFFAVCNSNDYFLFNYRGEMEVTEIDFHYLDLREGDIYERTFGGLLPKMLQAVQYLSKHDHLPKQKVRKQIVGVIRSFHTSIWPTYKELAQQTYGRNAEFTEYFDEWVAENNYSTRDETEQYEIAAKQHAYLLANKILFYDLVKERTPDEIETQSGFPLNSLYQTSTGTNIDVTGIKPRIEKQFKQITEEIDYEPVFDDSETIFRAFPENRKTQRAIQTLLENFESKRIEEVNEDLLGELYQELIPKDERRQLGQFYTPPSIAEALVRWAIDSTESDSLPRILDPASGSGTFPVETYKYLKSHYPESSHQEIIDSIFAIDINKFPIHLTAFNLAIRDITAKTDRIHTKNNSFFDISPTEETLSAFTQEGEKFTQTFDAVVGNPPYIFHQNLFPDKEHFRRHLKSYEDEDGNKPYYGGSDKFDTYTDAYVYFVSHALRFLDDGGKLAFIVSAKWLDVEYGFPFQQFLFDNTKIHSVVTFSSRSFEDALVNTSLLLLEKESDSEAREKTVTDFIHIKERIPPTDLVSTINHQRTVPEGKPYEFDSRTGYRVLSRRQSDLCEDGPGKLGHYLSAPRPAIDLINSNLFAPLGELPFSRIRRGYMTGANSFFILDEDDVDQWDIDPQFLKPAIKSVKDLHALATPKGGLGLYILDLREFIEETRPKWKNSSSDISLVNAVKNRLKEEGHEKVHQYIEYGESNEIDEMYNPKQRKVWFQLPELVAPDVLHPVFYNEDLYTIQNTGKLVPSNAILCVWFDEHQEAMRGIMNSSLYKMTLEIWGRKEGGGALQFLPDEVKTIPVPDPRQLDKDAREAIIQAADKLEFGKETGQDELDKAVLDGFNVPISVDDLQQMQTLMTKKRVEGAQDTTVLIKELDEFDEYDLEGFINQNDNQED</sequence>
<keyword evidence="8" id="KW-1185">Reference proteome</keyword>
<evidence type="ECO:0000313" key="8">
    <source>
        <dbReference type="Proteomes" id="UP001596328"/>
    </source>
</evidence>
<dbReference type="EC" id="2.1.1.-" evidence="7"/>
<dbReference type="InterPro" id="IPR050953">
    <property type="entry name" value="N4_N6_ade-DNA_methylase"/>
</dbReference>
<dbReference type="SUPFAM" id="SSF53335">
    <property type="entry name" value="S-adenosyl-L-methionine-dependent methyltransferases"/>
    <property type="match status" value="1"/>
</dbReference>
<evidence type="ECO:0000256" key="3">
    <source>
        <dbReference type="ARBA" id="ARBA00022691"/>
    </source>
</evidence>
<dbReference type="Gene3D" id="3.40.50.150">
    <property type="entry name" value="Vaccinia Virus protein VP39"/>
    <property type="match status" value="1"/>
</dbReference>
<comment type="caution">
    <text evidence="7">The sequence shown here is derived from an EMBL/GenBank/DDBJ whole genome shotgun (WGS) entry which is preliminary data.</text>
</comment>
<evidence type="ECO:0000313" key="7">
    <source>
        <dbReference type="EMBL" id="MFC6723389.1"/>
    </source>
</evidence>
<dbReference type="Pfam" id="PF02384">
    <property type="entry name" value="N6_Mtase"/>
    <property type="match status" value="1"/>
</dbReference>
<dbReference type="PRINTS" id="PR00507">
    <property type="entry name" value="N12N6MTFRASE"/>
</dbReference>
<organism evidence="7 8">
    <name type="scientific">Halobium palmae</name>
    <dbReference type="NCBI Taxonomy" id="1776492"/>
    <lineage>
        <taxon>Archaea</taxon>
        <taxon>Methanobacteriati</taxon>
        <taxon>Methanobacteriota</taxon>
        <taxon>Stenosarchaea group</taxon>
        <taxon>Halobacteria</taxon>
        <taxon>Halobacteriales</taxon>
        <taxon>Haloferacaceae</taxon>
        <taxon>Halobium</taxon>
    </lineage>
</organism>
<dbReference type="Pfam" id="PF22837">
    <property type="entry name" value="M_Eco57I_C"/>
    <property type="match status" value="1"/>
</dbReference>
<keyword evidence="2 7" id="KW-0808">Transferase</keyword>
<keyword evidence="3" id="KW-0949">S-adenosyl-L-methionine</keyword>
<dbReference type="Proteomes" id="UP001596328">
    <property type="component" value="Unassembled WGS sequence"/>
</dbReference>
<accession>A0ABD5RVF5</accession>
<reference evidence="7 8" key="1">
    <citation type="journal article" date="2019" name="Int. J. Syst. Evol. Microbiol.">
        <title>The Global Catalogue of Microorganisms (GCM) 10K type strain sequencing project: providing services to taxonomists for standard genome sequencing and annotation.</title>
        <authorList>
            <consortium name="The Broad Institute Genomics Platform"/>
            <consortium name="The Broad Institute Genome Sequencing Center for Infectious Disease"/>
            <person name="Wu L."/>
            <person name="Ma J."/>
        </authorList>
    </citation>
    <scope>NUCLEOTIDE SEQUENCE [LARGE SCALE GENOMIC DNA]</scope>
    <source>
        <strain evidence="7 8">NBRC 111368</strain>
    </source>
</reference>
<evidence type="ECO:0000256" key="1">
    <source>
        <dbReference type="ARBA" id="ARBA00022603"/>
    </source>
</evidence>
<evidence type="ECO:0000256" key="2">
    <source>
        <dbReference type="ARBA" id="ARBA00022679"/>
    </source>
</evidence>
<evidence type="ECO:0000256" key="4">
    <source>
        <dbReference type="ARBA" id="ARBA00022747"/>
    </source>
</evidence>
<dbReference type="PROSITE" id="PS00092">
    <property type="entry name" value="N6_MTASE"/>
    <property type="match status" value="1"/>
</dbReference>
<dbReference type="GO" id="GO:0009007">
    <property type="term" value="F:site-specific DNA-methyltransferase (adenine-specific) activity"/>
    <property type="evidence" value="ECO:0007669"/>
    <property type="project" value="UniProtKB-EC"/>
</dbReference>
<dbReference type="InterPro" id="IPR054520">
    <property type="entry name" value="M_Eco57I_C"/>
</dbReference>
<dbReference type="InterPro" id="IPR002052">
    <property type="entry name" value="DNA_methylase_N6_adenine_CS"/>
</dbReference>
<dbReference type="EMBL" id="JBHSWU010000014">
    <property type="protein sequence ID" value="MFC6723389.1"/>
    <property type="molecule type" value="Genomic_DNA"/>
</dbReference>
<dbReference type="InterPro" id="IPR003356">
    <property type="entry name" value="DNA_methylase_A-5"/>
</dbReference>
<dbReference type="GO" id="GO:0032259">
    <property type="term" value="P:methylation"/>
    <property type="evidence" value="ECO:0007669"/>
    <property type="project" value="UniProtKB-KW"/>
</dbReference>
<dbReference type="AlphaFoldDB" id="A0ABD5RVF5"/>
<evidence type="ECO:0000259" key="6">
    <source>
        <dbReference type="Pfam" id="PF22837"/>
    </source>
</evidence>
<dbReference type="GO" id="GO:0009307">
    <property type="term" value="P:DNA restriction-modification system"/>
    <property type="evidence" value="ECO:0007669"/>
    <property type="project" value="UniProtKB-KW"/>
</dbReference>
<feature type="domain" description="Type II methyltransferase M.Eco57I C-terminal" evidence="6">
    <location>
        <begin position="678"/>
        <end position="893"/>
    </location>
</feature>
<gene>
    <name evidence="7" type="ORF">ACFQE1_03060</name>
</gene>
<proteinExistence type="predicted"/>
<protein>
    <submittedName>
        <fullName evidence="7">Class I SAM-dependent DNA methyltransferase</fullName>
        <ecNumber evidence="7">2.1.1.-</ecNumber>
    </submittedName>
</protein>